<keyword evidence="2" id="KW-0479">Metal-binding</keyword>
<evidence type="ECO:0000256" key="1">
    <source>
        <dbReference type="ARBA" id="ARBA00022617"/>
    </source>
</evidence>
<feature type="non-terminal residue" evidence="5">
    <location>
        <position position="94"/>
    </location>
</feature>
<dbReference type="EMBL" id="UINC01005186">
    <property type="protein sequence ID" value="SVA19675.1"/>
    <property type="molecule type" value="Genomic_DNA"/>
</dbReference>
<dbReference type="GO" id="GO:0020037">
    <property type="term" value="F:heme binding"/>
    <property type="evidence" value="ECO:0007669"/>
    <property type="project" value="InterPro"/>
</dbReference>
<keyword evidence="1" id="KW-0349">Heme</keyword>
<dbReference type="PROSITE" id="PS51007">
    <property type="entry name" value="CYTC"/>
    <property type="match status" value="1"/>
</dbReference>
<evidence type="ECO:0000313" key="5">
    <source>
        <dbReference type="EMBL" id="SVA19675.1"/>
    </source>
</evidence>
<keyword evidence="3" id="KW-0408">Iron</keyword>
<organism evidence="5">
    <name type="scientific">marine metagenome</name>
    <dbReference type="NCBI Taxonomy" id="408172"/>
    <lineage>
        <taxon>unclassified sequences</taxon>
        <taxon>metagenomes</taxon>
        <taxon>ecological metagenomes</taxon>
    </lineage>
</organism>
<dbReference type="Pfam" id="PF13442">
    <property type="entry name" value="Cytochrome_CBB3"/>
    <property type="match status" value="1"/>
</dbReference>
<dbReference type="InterPro" id="IPR009056">
    <property type="entry name" value="Cyt_c-like_dom"/>
</dbReference>
<feature type="domain" description="Cytochrome c" evidence="4">
    <location>
        <begin position="12"/>
        <end position="91"/>
    </location>
</feature>
<dbReference type="SUPFAM" id="SSF46626">
    <property type="entry name" value="Cytochrome c"/>
    <property type="match status" value="1"/>
</dbReference>
<dbReference type="GO" id="GO:0009055">
    <property type="term" value="F:electron transfer activity"/>
    <property type="evidence" value="ECO:0007669"/>
    <property type="project" value="InterPro"/>
</dbReference>
<proteinExistence type="predicted"/>
<evidence type="ECO:0000259" key="4">
    <source>
        <dbReference type="PROSITE" id="PS51007"/>
    </source>
</evidence>
<dbReference type="Gene3D" id="1.10.760.10">
    <property type="entry name" value="Cytochrome c-like domain"/>
    <property type="match status" value="1"/>
</dbReference>
<evidence type="ECO:0000256" key="3">
    <source>
        <dbReference type="ARBA" id="ARBA00023004"/>
    </source>
</evidence>
<reference evidence="5" key="1">
    <citation type="submission" date="2018-05" db="EMBL/GenBank/DDBJ databases">
        <authorList>
            <person name="Lanie J.A."/>
            <person name="Ng W.-L."/>
            <person name="Kazmierczak K.M."/>
            <person name="Andrzejewski T.M."/>
            <person name="Davidsen T.M."/>
            <person name="Wayne K.J."/>
            <person name="Tettelin H."/>
            <person name="Glass J.I."/>
            <person name="Rusch D."/>
            <person name="Podicherti R."/>
            <person name="Tsui H.-C.T."/>
            <person name="Winkler M.E."/>
        </authorList>
    </citation>
    <scope>NUCLEOTIDE SEQUENCE</scope>
</reference>
<dbReference type="InterPro" id="IPR036909">
    <property type="entry name" value="Cyt_c-like_dom_sf"/>
</dbReference>
<name>A0A381TUF3_9ZZZZ</name>
<evidence type="ECO:0000256" key="2">
    <source>
        <dbReference type="ARBA" id="ARBA00022723"/>
    </source>
</evidence>
<dbReference type="AlphaFoldDB" id="A0A381TUF3"/>
<accession>A0A381TUF3</accession>
<dbReference type="GO" id="GO:0046872">
    <property type="term" value="F:metal ion binding"/>
    <property type="evidence" value="ECO:0007669"/>
    <property type="project" value="UniProtKB-KW"/>
</dbReference>
<protein>
    <recommendedName>
        <fullName evidence="4">Cytochrome c domain-containing protein</fullName>
    </recommendedName>
</protein>
<sequence>MATVWDGVFSQEQAAEGAAQYESACLACHSADLRGSSTSPSLVGSGFLFFWQDKPLSELFTTIQTRMPTDAPNSLPIRTYLNILSYILEANEFP</sequence>
<gene>
    <name evidence="5" type="ORF">METZ01_LOCUS72529</name>
</gene>